<sequence>MEQAAKQIYAPNVRFYRCGVGAVELTDSYQPDLFSGDINKPELMKCLDSVITVMMLMRYRLAQ</sequence>
<dbReference type="RefSeq" id="WP_140600782.1">
    <property type="nucleotide sequence ID" value="NZ_SAWY01000001.1"/>
</dbReference>
<gene>
    <name evidence="1" type="ORF">EPA86_00435</name>
</gene>
<organism evidence="1 2">
    <name type="scientific">Litorilituus lipolyticus</name>
    <dbReference type="NCBI Taxonomy" id="2491017"/>
    <lineage>
        <taxon>Bacteria</taxon>
        <taxon>Pseudomonadati</taxon>
        <taxon>Pseudomonadota</taxon>
        <taxon>Gammaproteobacteria</taxon>
        <taxon>Alteromonadales</taxon>
        <taxon>Colwelliaceae</taxon>
        <taxon>Litorilituus</taxon>
    </lineage>
</organism>
<accession>A0A502L5N5</accession>
<keyword evidence="2" id="KW-1185">Reference proteome</keyword>
<evidence type="ECO:0000313" key="2">
    <source>
        <dbReference type="Proteomes" id="UP000315303"/>
    </source>
</evidence>
<evidence type="ECO:0000313" key="1">
    <source>
        <dbReference type="EMBL" id="TPH19230.1"/>
    </source>
</evidence>
<dbReference type="EMBL" id="SAWY01000001">
    <property type="protein sequence ID" value="TPH19230.1"/>
    <property type="molecule type" value="Genomic_DNA"/>
</dbReference>
<name>A0A502L5N5_9GAMM</name>
<comment type="caution">
    <text evidence="1">The sequence shown here is derived from an EMBL/GenBank/DDBJ whole genome shotgun (WGS) entry which is preliminary data.</text>
</comment>
<reference evidence="1 2" key="1">
    <citation type="submission" date="2019-01" db="EMBL/GenBank/DDBJ databases">
        <title>Litorilituus lipolytica sp. nov., isolated from intertidal sand of the Yellow Sea in China.</title>
        <authorList>
            <person name="Liu A."/>
        </authorList>
    </citation>
    <scope>NUCLEOTIDE SEQUENCE [LARGE SCALE GENOMIC DNA]</scope>
    <source>
        <strain evidence="1 2">RZ04</strain>
    </source>
</reference>
<protein>
    <submittedName>
        <fullName evidence="1">Uncharacterized protein</fullName>
    </submittedName>
</protein>
<proteinExistence type="predicted"/>
<dbReference type="Proteomes" id="UP000315303">
    <property type="component" value="Unassembled WGS sequence"/>
</dbReference>
<dbReference type="AlphaFoldDB" id="A0A502L5N5"/>
<dbReference type="OrthoDB" id="6166984at2"/>